<dbReference type="InterPro" id="IPR049453">
    <property type="entry name" value="Memb_transporter_dom"/>
</dbReference>
<dbReference type="GO" id="GO:0016020">
    <property type="term" value="C:membrane"/>
    <property type="evidence" value="ECO:0007669"/>
    <property type="project" value="UniProtKB-SubCell"/>
</dbReference>
<gene>
    <name evidence="7" type="ORF">H9751_12290</name>
</gene>
<evidence type="ECO:0000259" key="6">
    <source>
        <dbReference type="Pfam" id="PF13515"/>
    </source>
</evidence>
<dbReference type="Proteomes" id="UP000823858">
    <property type="component" value="Unassembled WGS sequence"/>
</dbReference>
<proteinExistence type="predicted"/>
<dbReference type="EMBL" id="DWVP01000024">
    <property type="protein sequence ID" value="HJC86291.1"/>
    <property type="molecule type" value="Genomic_DNA"/>
</dbReference>
<evidence type="ECO:0000256" key="2">
    <source>
        <dbReference type="ARBA" id="ARBA00022692"/>
    </source>
</evidence>
<organism evidence="7 8">
    <name type="scientific">Candidatus Corynebacterium faecigallinarum</name>
    <dbReference type="NCBI Taxonomy" id="2838528"/>
    <lineage>
        <taxon>Bacteria</taxon>
        <taxon>Bacillati</taxon>
        <taxon>Actinomycetota</taxon>
        <taxon>Actinomycetes</taxon>
        <taxon>Mycobacteriales</taxon>
        <taxon>Corynebacteriaceae</taxon>
        <taxon>Corynebacterium</taxon>
    </lineage>
</organism>
<accession>A0A9D2TPZ4</accession>
<sequence>MALPASVALLLGHQTAMLMIAGGGFAVIFGEGLPFRARWRVMSIVGALLAGGAMAGAMVGTVVWQQDSHCWLLLIVVFTSAVAAVSGFVQNALRLPPPGTFFIVMVVGGSTMIARQGVNPVEVGLWTSLGALCAVLIGMVPALWGRRRPETAAVTRLEQQVEAWEAAVENTGQNTVAEIHRVRVALAQAWYALSDAGLVAAGRGPGGEQHDLVGRCLAAQRRIAGESTVPLLRPSVRYRTFRSMTPNSHAMTTAVKIGVASLVAGTVGVALGFDRPDWAIVTAMVILQWGPDLRPGTVRAAHRVVGSVAGVLLFAGFHLLELDGWSLLAALALCQFLAEVLVVRNYAFTVTVVTPLAMMMGGAMYQPLGPGVVSRIAEVGIATACAIASLWLIARGADKRRVIRQRENCLAAMTGLLGRLVAGSVPQDALVQRRDLQFELLWERRDAEAMATNRPSADPDGTLWQGHLLVQRCGYRMLDRCASAGNRKLGQPELAELAEATRQVADQVRVETR</sequence>
<evidence type="ECO:0000313" key="7">
    <source>
        <dbReference type="EMBL" id="HJC86291.1"/>
    </source>
</evidence>
<evidence type="ECO:0000256" key="1">
    <source>
        <dbReference type="ARBA" id="ARBA00004141"/>
    </source>
</evidence>
<keyword evidence="3 5" id="KW-1133">Transmembrane helix</keyword>
<feature type="transmembrane region" description="Helical" evidence="5">
    <location>
        <begin position="71"/>
        <end position="89"/>
    </location>
</feature>
<reference evidence="7" key="1">
    <citation type="journal article" date="2021" name="PeerJ">
        <title>Extensive microbial diversity within the chicken gut microbiome revealed by metagenomics and culture.</title>
        <authorList>
            <person name="Gilroy R."/>
            <person name="Ravi A."/>
            <person name="Getino M."/>
            <person name="Pursley I."/>
            <person name="Horton D.L."/>
            <person name="Alikhan N.F."/>
            <person name="Baker D."/>
            <person name="Gharbi K."/>
            <person name="Hall N."/>
            <person name="Watson M."/>
            <person name="Adriaenssens E.M."/>
            <person name="Foster-Nyarko E."/>
            <person name="Jarju S."/>
            <person name="Secka A."/>
            <person name="Antonio M."/>
            <person name="Oren A."/>
            <person name="Chaudhuri R.R."/>
            <person name="La Ragione R."/>
            <person name="Hildebrand F."/>
            <person name="Pallen M.J."/>
        </authorList>
    </citation>
    <scope>NUCLEOTIDE SEQUENCE</scope>
    <source>
        <strain evidence="7">ChiHjej13B12-4958</strain>
    </source>
</reference>
<evidence type="ECO:0000256" key="3">
    <source>
        <dbReference type="ARBA" id="ARBA00022989"/>
    </source>
</evidence>
<evidence type="ECO:0000256" key="5">
    <source>
        <dbReference type="SAM" id="Phobius"/>
    </source>
</evidence>
<feature type="transmembrane region" description="Helical" evidence="5">
    <location>
        <begin position="372"/>
        <end position="394"/>
    </location>
</feature>
<feature type="domain" description="Integral membrane bound transporter" evidence="6">
    <location>
        <begin position="264"/>
        <end position="388"/>
    </location>
</feature>
<name>A0A9D2TPZ4_9CORY</name>
<comment type="subcellular location">
    <subcellularLocation>
        <location evidence="1">Membrane</location>
        <topology evidence="1">Multi-pass membrane protein</topology>
    </subcellularLocation>
</comment>
<dbReference type="AlphaFoldDB" id="A0A9D2TPZ4"/>
<evidence type="ECO:0000313" key="8">
    <source>
        <dbReference type="Proteomes" id="UP000823858"/>
    </source>
</evidence>
<reference evidence="7" key="2">
    <citation type="submission" date="2021-04" db="EMBL/GenBank/DDBJ databases">
        <authorList>
            <person name="Gilroy R."/>
        </authorList>
    </citation>
    <scope>NUCLEOTIDE SEQUENCE</scope>
    <source>
        <strain evidence="7">ChiHjej13B12-4958</strain>
    </source>
</reference>
<feature type="transmembrane region" description="Helical" evidence="5">
    <location>
        <begin position="41"/>
        <end position="65"/>
    </location>
</feature>
<evidence type="ECO:0000256" key="4">
    <source>
        <dbReference type="ARBA" id="ARBA00023136"/>
    </source>
</evidence>
<comment type="caution">
    <text evidence="7">The sequence shown here is derived from an EMBL/GenBank/DDBJ whole genome shotgun (WGS) entry which is preliminary data.</text>
</comment>
<feature type="transmembrane region" description="Helical" evidence="5">
    <location>
        <begin position="347"/>
        <end position="366"/>
    </location>
</feature>
<dbReference type="Pfam" id="PF13515">
    <property type="entry name" value="FUSC_2"/>
    <property type="match status" value="1"/>
</dbReference>
<keyword evidence="4 5" id="KW-0472">Membrane</keyword>
<keyword evidence="2 5" id="KW-0812">Transmembrane</keyword>
<feature type="transmembrane region" description="Helical" evidence="5">
    <location>
        <begin position="6"/>
        <end position="29"/>
    </location>
</feature>
<feature type="transmembrane region" description="Helical" evidence="5">
    <location>
        <begin position="124"/>
        <end position="144"/>
    </location>
</feature>
<protein>
    <submittedName>
        <fullName evidence="7">FUSC family protein</fullName>
    </submittedName>
</protein>